<protein>
    <recommendedName>
        <fullName evidence="2">Protein kinase domain-containing protein</fullName>
    </recommendedName>
</protein>
<evidence type="ECO:0000256" key="1">
    <source>
        <dbReference type="PROSITE-ProRule" id="PRU10141"/>
    </source>
</evidence>
<dbReference type="InterPro" id="IPR011009">
    <property type="entry name" value="Kinase-like_dom_sf"/>
</dbReference>
<evidence type="ECO:0000313" key="3">
    <source>
        <dbReference type="Ensembl" id="ENSSLUP00000034838.1"/>
    </source>
</evidence>
<keyword evidence="1" id="KW-0067">ATP-binding</keyword>
<reference evidence="3" key="1">
    <citation type="submission" date="2025-08" db="UniProtKB">
        <authorList>
            <consortium name="Ensembl"/>
        </authorList>
    </citation>
    <scope>IDENTIFICATION</scope>
</reference>
<sequence>HHGPLYGPQTQGEIIGQGAYGTVYKATCQKTGKEFALKCHKRSVEEATVRELSCLMALQGHPYVIQIHECDSRPIQIGI</sequence>
<organism evidence="3 4">
    <name type="scientific">Sander lucioperca</name>
    <name type="common">Pike-perch</name>
    <name type="synonym">Perca lucioperca</name>
    <dbReference type="NCBI Taxonomy" id="283035"/>
    <lineage>
        <taxon>Eukaryota</taxon>
        <taxon>Metazoa</taxon>
        <taxon>Chordata</taxon>
        <taxon>Craniata</taxon>
        <taxon>Vertebrata</taxon>
        <taxon>Euteleostomi</taxon>
        <taxon>Actinopterygii</taxon>
        <taxon>Neopterygii</taxon>
        <taxon>Teleostei</taxon>
        <taxon>Neoteleostei</taxon>
        <taxon>Acanthomorphata</taxon>
        <taxon>Eupercaria</taxon>
        <taxon>Perciformes</taxon>
        <taxon>Percoidei</taxon>
        <taxon>Percidae</taxon>
        <taxon>Luciopercinae</taxon>
        <taxon>Sander</taxon>
    </lineage>
</organism>
<dbReference type="GO" id="GO:0004672">
    <property type="term" value="F:protein kinase activity"/>
    <property type="evidence" value="ECO:0007669"/>
    <property type="project" value="InterPro"/>
</dbReference>
<keyword evidence="4" id="KW-1185">Reference proteome</keyword>
<dbReference type="Gene3D" id="1.10.510.10">
    <property type="entry name" value="Transferase(Phosphotransferase) domain 1"/>
    <property type="match status" value="1"/>
</dbReference>
<proteinExistence type="predicted"/>
<dbReference type="AlphaFoldDB" id="A0A8C9Z9G1"/>
<dbReference type="PROSITE" id="PS50011">
    <property type="entry name" value="PROTEIN_KINASE_DOM"/>
    <property type="match status" value="1"/>
</dbReference>
<dbReference type="GeneTree" id="ENSGT00940000180479"/>
<dbReference type="Proteomes" id="UP000694568">
    <property type="component" value="Unplaced"/>
</dbReference>
<dbReference type="SUPFAM" id="SSF56112">
    <property type="entry name" value="Protein kinase-like (PK-like)"/>
    <property type="match status" value="1"/>
</dbReference>
<reference evidence="3" key="2">
    <citation type="submission" date="2025-09" db="UniProtKB">
        <authorList>
            <consortium name="Ensembl"/>
        </authorList>
    </citation>
    <scope>IDENTIFICATION</scope>
</reference>
<dbReference type="InterPro" id="IPR017441">
    <property type="entry name" value="Protein_kinase_ATP_BS"/>
</dbReference>
<name>A0A8C9Z9G1_SANLU</name>
<keyword evidence="1" id="KW-0547">Nucleotide-binding</keyword>
<feature type="binding site" evidence="1">
    <location>
        <position position="38"/>
    </location>
    <ligand>
        <name>ATP</name>
        <dbReference type="ChEBI" id="CHEBI:30616"/>
    </ligand>
</feature>
<dbReference type="Ensembl" id="ENSSLUT00000035924.1">
    <property type="protein sequence ID" value="ENSSLUP00000034838.1"/>
    <property type="gene ID" value="ENSSLUG00000015523.1"/>
</dbReference>
<evidence type="ECO:0000259" key="2">
    <source>
        <dbReference type="PROSITE" id="PS50011"/>
    </source>
</evidence>
<dbReference type="GO" id="GO:0005524">
    <property type="term" value="F:ATP binding"/>
    <property type="evidence" value="ECO:0007669"/>
    <property type="project" value="UniProtKB-UniRule"/>
</dbReference>
<dbReference type="Pfam" id="PF00069">
    <property type="entry name" value="Pkinase"/>
    <property type="match status" value="1"/>
</dbReference>
<evidence type="ECO:0000313" key="4">
    <source>
        <dbReference type="Proteomes" id="UP000694568"/>
    </source>
</evidence>
<feature type="domain" description="Protein kinase" evidence="2">
    <location>
        <begin position="9"/>
        <end position="79"/>
    </location>
</feature>
<dbReference type="PROSITE" id="PS00107">
    <property type="entry name" value="PROTEIN_KINASE_ATP"/>
    <property type="match status" value="1"/>
</dbReference>
<accession>A0A8C9Z9G1</accession>
<dbReference type="InterPro" id="IPR000719">
    <property type="entry name" value="Prot_kinase_dom"/>
</dbReference>